<proteinExistence type="predicted"/>
<evidence type="ECO:0000313" key="4">
    <source>
        <dbReference type="Proteomes" id="UP000199607"/>
    </source>
</evidence>
<dbReference type="InterPro" id="IPR001279">
    <property type="entry name" value="Metallo-B-lactamas"/>
</dbReference>
<dbReference type="Proteomes" id="UP000199607">
    <property type="component" value="Unassembled WGS sequence"/>
</dbReference>
<dbReference type="SUPFAM" id="SSF56281">
    <property type="entry name" value="Metallo-hydrolase/oxidoreductase"/>
    <property type="match status" value="1"/>
</dbReference>
<dbReference type="AlphaFoldDB" id="A0A1I4HWZ3"/>
<dbReference type="GO" id="GO:0006303">
    <property type="term" value="P:double-strand break repair via nonhomologous end joining"/>
    <property type="evidence" value="ECO:0007669"/>
    <property type="project" value="TreeGrafter"/>
</dbReference>
<dbReference type="PANTHER" id="PTHR23240">
    <property type="entry name" value="DNA CROSS-LINK REPAIR PROTEIN PSO2/SNM1-RELATED"/>
    <property type="match status" value="1"/>
</dbReference>
<evidence type="ECO:0000256" key="1">
    <source>
        <dbReference type="SAM" id="MobiDB-lite"/>
    </source>
</evidence>
<dbReference type="Pfam" id="PF00753">
    <property type="entry name" value="Lactamase_B"/>
    <property type="match status" value="1"/>
</dbReference>
<feature type="compositionally biased region" description="Polar residues" evidence="1">
    <location>
        <begin position="459"/>
        <end position="492"/>
    </location>
</feature>
<dbReference type="GO" id="GO:0003684">
    <property type="term" value="F:damaged DNA binding"/>
    <property type="evidence" value="ECO:0007669"/>
    <property type="project" value="TreeGrafter"/>
</dbReference>
<dbReference type="InterPro" id="IPR036866">
    <property type="entry name" value="RibonucZ/Hydroxyglut_hydro"/>
</dbReference>
<dbReference type="RefSeq" id="WP_089871598.1">
    <property type="nucleotide sequence ID" value="NZ_FOTC01000006.1"/>
</dbReference>
<dbReference type="SMART" id="SM00849">
    <property type="entry name" value="Lactamase_B"/>
    <property type="match status" value="1"/>
</dbReference>
<keyword evidence="4" id="KW-1185">Reference proteome</keyword>
<gene>
    <name evidence="3" type="ORF">SAMN04487950_3899</name>
</gene>
<accession>A0A1I4HWZ3</accession>
<organism evidence="3 4">
    <name type="scientific">Halogranum rubrum</name>
    <dbReference type="NCBI Taxonomy" id="553466"/>
    <lineage>
        <taxon>Archaea</taxon>
        <taxon>Methanobacteriati</taxon>
        <taxon>Methanobacteriota</taxon>
        <taxon>Stenosarchaea group</taxon>
        <taxon>Halobacteria</taxon>
        <taxon>Halobacteriales</taxon>
        <taxon>Haloferacaceae</taxon>
    </lineage>
</organism>
<dbReference type="EMBL" id="FOTC01000006">
    <property type="protein sequence ID" value="SFL46689.1"/>
    <property type="molecule type" value="Genomic_DNA"/>
</dbReference>
<name>A0A1I4HWZ3_9EURY</name>
<sequence>MNIQFQHANPRSGRESLILRFEGLLADQTVCVLVDAGADVDTTTLLNEDAGEFLTAICLTHAHLDHYQSLGANLDHGPPIYTGGDTARILEDVLETGREHHGLTQTEEVLDRLEPITTWTQIAPGLRVHPVPAGHTPGATGFLFEVADDDVRRTILVTGDFTTRRAAGYPGFDLDLPVDVDTLVLTAATNEEFESTLTDAIGTILERARAGSTVLATASGLTGVHVAYLLGHLTDQWDDQLPISLVGHAAKLYESLGYSVPNVTSVPEFTAPSDALTAGGVTIAGPEVPVGGSSQRLFEAIRDDPGATLVQLTSGASDPLSSAACTTHHFTLSNHPTSDTIDAVVDAFAPIQTVITHQQGAAANQYKDKYASFVWATDNTDCYTLLDDAGWTPPPWVTDQTTRRVRAAATTNGSLLTNGSVELECSLPTATRCDDVDLAAEGLDLEQLRARIPPRPDPQLSNGATETTADETSTVPAETTSEPQSPADTETAETQTIEQSLAAIDQRLGRIESAVTTQELTAQVVDAGDGTILLRLEDPPVDLEHGQQLRVRLSNCELDTETVTDQ</sequence>
<feature type="region of interest" description="Disordered" evidence="1">
    <location>
        <begin position="450"/>
        <end position="492"/>
    </location>
</feature>
<dbReference type="GO" id="GO:0036297">
    <property type="term" value="P:interstrand cross-link repair"/>
    <property type="evidence" value="ECO:0007669"/>
    <property type="project" value="TreeGrafter"/>
</dbReference>
<protein>
    <submittedName>
        <fullName evidence="3">Putative mRNA 3-end processing factor</fullName>
    </submittedName>
</protein>
<evidence type="ECO:0000313" key="3">
    <source>
        <dbReference type="EMBL" id="SFL46689.1"/>
    </source>
</evidence>
<dbReference type="STRING" id="553466.SAMN04487950_3899"/>
<feature type="domain" description="Metallo-beta-lactamase" evidence="2">
    <location>
        <begin position="28"/>
        <end position="204"/>
    </location>
</feature>
<reference evidence="4" key="1">
    <citation type="submission" date="2016-10" db="EMBL/GenBank/DDBJ databases">
        <authorList>
            <person name="Varghese N."/>
            <person name="Submissions S."/>
        </authorList>
    </citation>
    <scope>NUCLEOTIDE SEQUENCE [LARGE SCALE GENOMIC DNA]</scope>
    <source>
        <strain evidence="4">CGMCC 1.7738</strain>
    </source>
</reference>
<dbReference type="Gene3D" id="3.60.15.10">
    <property type="entry name" value="Ribonuclease Z/Hydroxyacylglutathione hydrolase-like"/>
    <property type="match status" value="1"/>
</dbReference>
<evidence type="ECO:0000259" key="2">
    <source>
        <dbReference type="SMART" id="SM00849"/>
    </source>
</evidence>
<dbReference type="GO" id="GO:0035312">
    <property type="term" value="F:5'-3' DNA exonuclease activity"/>
    <property type="evidence" value="ECO:0007669"/>
    <property type="project" value="TreeGrafter"/>
</dbReference>